<accession>A0A3D8Y9K9</accession>
<proteinExistence type="predicted"/>
<gene>
    <name evidence="1" type="ORF">DSL64_15890</name>
</gene>
<comment type="caution">
    <text evidence="1">The sequence shown here is derived from an EMBL/GenBank/DDBJ whole genome shotgun (WGS) entry which is preliminary data.</text>
</comment>
<keyword evidence="2" id="KW-1185">Reference proteome</keyword>
<name>A0A3D8Y9K9_9BACT</name>
<protein>
    <submittedName>
        <fullName evidence="1">Uncharacterized protein</fullName>
    </submittedName>
</protein>
<dbReference type="Proteomes" id="UP000256373">
    <property type="component" value="Unassembled WGS sequence"/>
</dbReference>
<evidence type="ECO:0000313" key="1">
    <source>
        <dbReference type="EMBL" id="REA60153.1"/>
    </source>
</evidence>
<evidence type="ECO:0000313" key="2">
    <source>
        <dbReference type="Proteomes" id="UP000256373"/>
    </source>
</evidence>
<dbReference type="AlphaFoldDB" id="A0A3D8Y9K9"/>
<sequence length="81" mass="9499">MKDSPRSLRIPFEHTSMIVTRLSLQGTVSFTVKFEDGRTPISIIRKKDFAGYYWVSDLHSSTKLVDKVGRRIMEYTKLLYR</sequence>
<organism evidence="1 2">
    <name type="scientific">Dyadobacter luteus</name>
    <dbReference type="NCBI Taxonomy" id="2259619"/>
    <lineage>
        <taxon>Bacteria</taxon>
        <taxon>Pseudomonadati</taxon>
        <taxon>Bacteroidota</taxon>
        <taxon>Cytophagia</taxon>
        <taxon>Cytophagales</taxon>
        <taxon>Spirosomataceae</taxon>
        <taxon>Dyadobacter</taxon>
    </lineage>
</organism>
<reference evidence="1 2" key="1">
    <citation type="submission" date="2018-07" db="EMBL/GenBank/DDBJ databases">
        <title>Dyadobacter roseus sp. nov., isolated from rose rhizosphere soil.</title>
        <authorList>
            <person name="Chen L."/>
        </authorList>
    </citation>
    <scope>NUCLEOTIDE SEQUENCE [LARGE SCALE GENOMIC DNA]</scope>
    <source>
        <strain evidence="1 2">RS19</strain>
    </source>
</reference>
<dbReference type="EMBL" id="QNUL01000012">
    <property type="protein sequence ID" value="REA60153.1"/>
    <property type="molecule type" value="Genomic_DNA"/>
</dbReference>
<dbReference type="RefSeq" id="WP_147300376.1">
    <property type="nucleotide sequence ID" value="NZ_QNUL01000012.1"/>
</dbReference>